<sequence length="351" mass="39853">MTQALHPMARAVPTKFIENIYTPDEIELLFDVIRHREPLRLIAAQHFNTAEEYLAVAGAKSRDQNKKLQLSDLLTPTFRGYLGDQGVSFEERTQDLYYSRRLLDMIKTIHGGQYAFPTNYTFNVRAPAHSFDAGHLDGTSFRGMTMQNTPLWLIGIMAKSGLFERWEFKTGQVIAYFYNSDVDGGFTYWQDGPDKPPSRLAAPFHNSGVLMNAERVFHRGEASGPRDKRSIPKLALNSLISGDGDHEWVIRNDGEEIARYHDDEMRFLFHYSAYVFDDLADVKRYLDHTDNLTADRVFEMFIADLDARGVKYEKPSDPMNDEAFKAVLAQTYAMAPTSYPAEAPLDVPGAA</sequence>
<keyword evidence="2" id="KW-1185">Reference proteome</keyword>
<protein>
    <submittedName>
        <fullName evidence="1">Uncharacterized protein</fullName>
    </submittedName>
</protein>
<dbReference type="GeneID" id="32687047"/>
<proteinExistence type="predicted"/>
<comment type="caution">
    <text evidence="1">The sequence shown here is derived from an EMBL/GenBank/DDBJ whole genome shotgun (WGS) entry which is preliminary data.</text>
</comment>
<gene>
    <name evidence="1" type="ORF">GOTRE_150_00750</name>
</gene>
<accession>A0ABQ0HKB5</accession>
<reference evidence="1 2" key="1">
    <citation type="submission" date="2012-02" db="EMBL/GenBank/DDBJ databases">
        <title>Whole genome shotgun sequence of Gordonia terrae NBRC 100016.</title>
        <authorList>
            <person name="Takarada H."/>
            <person name="Hosoyama A."/>
            <person name="Tsuchikane K."/>
            <person name="Katsumata H."/>
            <person name="Yamazaki S."/>
            <person name="Fujita N."/>
        </authorList>
    </citation>
    <scope>NUCLEOTIDE SEQUENCE [LARGE SCALE GENOMIC DNA]</scope>
    <source>
        <strain evidence="1 2">NBRC 100016</strain>
    </source>
</reference>
<name>A0ABQ0HKB5_9ACTN</name>
<dbReference type="Proteomes" id="UP000004881">
    <property type="component" value="Unassembled WGS sequence"/>
</dbReference>
<dbReference type="RefSeq" id="WP_004023227.1">
    <property type="nucleotide sequence ID" value="NZ_BAFD01000115.1"/>
</dbReference>
<organism evidence="1 2">
    <name type="scientific">Gordonia terrae NBRC 100016</name>
    <dbReference type="NCBI Taxonomy" id="1089454"/>
    <lineage>
        <taxon>Bacteria</taxon>
        <taxon>Bacillati</taxon>
        <taxon>Actinomycetota</taxon>
        <taxon>Actinomycetes</taxon>
        <taxon>Mycobacteriales</taxon>
        <taxon>Gordoniaceae</taxon>
        <taxon>Gordonia</taxon>
    </lineage>
</organism>
<evidence type="ECO:0000313" key="2">
    <source>
        <dbReference type="Proteomes" id="UP000004881"/>
    </source>
</evidence>
<evidence type="ECO:0000313" key="1">
    <source>
        <dbReference type="EMBL" id="GAB46333.1"/>
    </source>
</evidence>
<dbReference type="EMBL" id="BAFD01000115">
    <property type="protein sequence ID" value="GAB46333.1"/>
    <property type="molecule type" value="Genomic_DNA"/>
</dbReference>